<sequence>MDTHSARVKSALDRLCLTQAAENVQLLGLLKSEVENAYRFLSLHAKCVQPTLLLLSAHAEFVSVEPPEMIDLSRIAEDDQRIPAGLRAAAISGTPVVGDLGPNRWWEGRLKRGRGPEDGAAEVVFKRTRSEVSPASGGSAVGFPQPMEGIADSPPAYEEADQPLHISPSEADEAVRWHEWRVMESMRAARS</sequence>
<evidence type="ECO:0000313" key="1">
    <source>
        <dbReference type="EMBL" id="OBZ77215.1"/>
    </source>
</evidence>
<name>A0A1C7MJX7_GRIFR</name>
<accession>A0A1C7MJX7</accession>
<keyword evidence="2" id="KW-1185">Reference proteome</keyword>
<dbReference type="AlphaFoldDB" id="A0A1C7MJX7"/>
<organism evidence="1 2">
    <name type="scientific">Grifola frondosa</name>
    <name type="common">Maitake</name>
    <name type="synonym">Polyporus frondosus</name>
    <dbReference type="NCBI Taxonomy" id="5627"/>
    <lineage>
        <taxon>Eukaryota</taxon>
        <taxon>Fungi</taxon>
        <taxon>Dikarya</taxon>
        <taxon>Basidiomycota</taxon>
        <taxon>Agaricomycotina</taxon>
        <taxon>Agaricomycetes</taxon>
        <taxon>Polyporales</taxon>
        <taxon>Grifolaceae</taxon>
        <taxon>Grifola</taxon>
    </lineage>
</organism>
<evidence type="ECO:0000313" key="2">
    <source>
        <dbReference type="Proteomes" id="UP000092993"/>
    </source>
</evidence>
<dbReference type="EMBL" id="LUGG01000002">
    <property type="protein sequence ID" value="OBZ77215.1"/>
    <property type="molecule type" value="Genomic_DNA"/>
</dbReference>
<reference evidence="1 2" key="1">
    <citation type="submission" date="2016-03" db="EMBL/GenBank/DDBJ databases">
        <title>Whole genome sequencing of Grifola frondosa 9006-11.</title>
        <authorList>
            <person name="Min B."/>
            <person name="Park H."/>
            <person name="Kim J.-G."/>
            <person name="Cho H."/>
            <person name="Oh Y.-L."/>
            <person name="Kong W.-S."/>
            <person name="Choi I.-G."/>
        </authorList>
    </citation>
    <scope>NUCLEOTIDE SEQUENCE [LARGE SCALE GENOMIC DNA]</scope>
    <source>
        <strain evidence="1 2">9006-11</strain>
    </source>
</reference>
<proteinExistence type="predicted"/>
<comment type="caution">
    <text evidence="1">The sequence shown here is derived from an EMBL/GenBank/DDBJ whole genome shotgun (WGS) entry which is preliminary data.</text>
</comment>
<dbReference type="Proteomes" id="UP000092993">
    <property type="component" value="Unassembled WGS sequence"/>
</dbReference>
<gene>
    <name evidence="1" type="ORF">A0H81_02827</name>
</gene>
<protein>
    <submittedName>
        <fullName evidence="1">Uncharacterized protein</fullName>
    </submittedName>
</protein>